<protein>
    <submittedName>
        <fullName evidence="3">Uncharacterized protein</fullName>
    </submittedName>
</protein>
<keyword evidence="2" id="KW-1133">Transmembrane helix</keyword>
<keyword evidence="4" id="KW-1185">Reference proteome</keyword>
<reference evidence="3" key="1">
    <citation type="submission" date="2023-03" db="EMBL/GenBank/DDBJ databases">
        <title>Massive genome expansion in bonnet fungi (Mycena s.s.) driven by repeated elements and novel gene families across ecological guilds.</title>
        <authorList>
            <consortium name="Lawrence Berkeley National Laboratory"/>
            <person name="Harder C.B."/>
            <person name="Miyauchi S."/>
            <person name="Viragh M."/>
            <person name="Kuo A."/>
            <person name="Thoen E."/>
            <person name="Andreopoulos B."/>
            <person name="Lu D."/>
            <person name="Skrede I."/>
            <person name="Drula E."/>
            <person name="Henrissat B."/>
            <person name="Morin E."/>
            <person name="Kohler A."/>
            <person name="Barry K."/>
            <person name="LaButti K."/>
            <person name="Morin E."/>
            <person name="Salamov A."/>
            <person name="Lipzen A."/>
            <person name="Mereny Z."/>
            <person name="Hegedus B."/>
            <person name="Baldrian P."/>
            <person name="Stursova M."/>
            <person name="Weitz H."/>
            <person name="Taylor A."/>
            <person name="Grigoriev I.V."/>
            <person name="Nagy L.G."/>
            <person name="Martin F."/>
            <person name="Kauserud H."/>
        </authorList>
    </citation>
    <scope>NUCLEOTIDE SEQUENCE</scope>
    <source>
        <strain evidence="3">CBHHK067</strain>
    </source>
</reference>
<dbReference type="Proteomes" id="UP001221757">
    <property type="component" value="Unassembled WGS sequence"/>
</dbReference>
<feature type="region of interest" description="Disordered" evidence="1">
    <location>
        <begin position="398"/>
        <end position="418"/>
    </location>
</feature>
<accession>A0AAD7CRJ0</accession>
<name>A0AAD7CRJ0_MYCRO</name>
<sequence>MHVSKTQTLILGILADRASSRPANVGWVSPVEQDIYGPGATIIAKWASAETIDSPCFKLCIATPTRRSVSDRRRSPSTGGCGATVCPAVAESAGLYQAPVTVGDVPSRGQFYLQMEGDSGTKMRSPVFTLSPVGASAVGTTSSDSEPAAGIEPQAQAPLGTLPSPVAPLASPLYPGSPSIVAPSPPPSALNQASVVATYDPNALSAKSTPPAVAFAVPLSIVAAIILVAGGFFLKHRRGLGAQRAKDVEKLSRTGTASTYKSHASRGSEVDHALDVLCRHQRYRSPPFMSSEYTDTRPSKRAFPQPTYARWDPPAYAHYRDPPVYGADVCSSPSVLPSPYHDERPRLPPIASTGSFMSASDAVTHTVLADYTLPSPTPPSSTPTPRCLLPAPQKLHLRDDGSRSHLVDNPLGSPRSERDLYAQVAHNLSVYRRS</sequence>
<dbReference type="EMBL" id="JARKIE010000263">
    <property type="protein sequence ID" value="KAJ7660026.1"/>
    <property type="molecule type" value="Genomic_DNA"/>
</dbReference>
<evidence type="ECO:0000256" key="1">
    <source>
        <dbReference type="SAM" id="MobiDB-lite"/>
    </source>
</evidence>
<keyword evidence="2" id="KW-0812">Transmembrane</keyword>
<gene>
    <name evidence="3" type="ORF">B0H17DRAFT_1212637</name>
</gene>
<comment type="caution">
    <text evidence="3">The sequence shown here is derived from an EMBL/GenBank/DDBJ whole genome shotgun (WGS) entry which is preliminary data.</text>
</comment>
<evidence type="ECO:0000313" key="4">
    <source>
        <dbReference type="Proteomes" id="UP001221757"/>
    </source>
</evidence>
<feature type="transmembrane region" description="Helical" evidence="2">
    <location>
        <begin position="212"/>
        <end position="234"/>
    </location>
</feature>
<proteinExistence type="predicted"/>
<keyword evidence="2" id="KW-0472">Membrane</keyword>
<evidence type="ECO:0000313" key="3">
    <source>
        <dbReference type="EMBL" id="KAJ7660026.1"/>
    </source>
</evidence>
<dbReference type="AlphaFoldDB" id="A0AAD7CRJ0"/>
<organism evidence="3 4">
    <name type="scientific">Mycena rosella</name>
    <name type="common">Pink bonnet</name>
    <name type="synonym">Agaricus rosellus</name>
    <dbReference type="NCBI Taxonomy" id="1033263"/>
    <lineage>
        <taxon>Eukaryota</taxon>
        <taxon>Fungi</taxon>
        <taxon>Dikarya</taxon>
        <taxon>Basidiomycota</taxon>
        <taxon>Agaricomycotina</taxon>
        <taxon>Agaricomycetes</taxon>
        <taxon>Agaricomycetidae</taxon>
        <taxon>Agaricales</taxon>
        <taxon>Marasmiineae</taxon>
        <taxon>Mycenaceae</taxon>
        <taxon>Mycena</taxon>
    </lineage>
</organism>
<evidence type="ECO:0000256" key="2">
    <source>
        <dbReference type="SAM" id="Phobius"/>
    </source>
</evidence>
<feature type="region of interest" description="Disordered" evidence="1">
    <location>
        <begin position="136"/>
        <end position="162"/>
    </location>
</feature>
<feature type="region of interest" description="Disordered" evidence="1">
    <location>
        <begin position="370"/>
        <end position="389"/>
    </location>
</feature>